<dbReference type="InterPro" id="IPR035925">
    <property type="entry name" value="BSD_dom_sf"/>
</dbReference>
<dbReference type="PANTHER" id="PTHR16019">
    <property type="entry name" value="SYNAPSE-ASSOCIATED PROTEIN"/>
    <property type="match status" value="1"/>
</dbReference>
<keyword evidence="4" id="KW-1185">Reference proteome</keyword>
<proteinExistence type="predicted"/>
<evidence type="ECO:0000259" key="2">
    <source>
        <dbReference type="PROSITE" id="PS50858"/>
    </source>
</evidence>
<evidence type="ECO:0000313" key="3">
    <source>
        <dbReference type="EMBL" id="KMZ63195.1"/>
    </source>
</evidence>
<dbReference type="PROSITE" id="PS50858">
    <property type="entry name" value="BSD"/>
    <property type="match status" value="1"/>
</dbReference>
<evidence type="ECO:0000256" key="1">
    <source>
        <dbReference type="SAM" id="MobiDB-lite"/>
    </source>
</evidence>
<dbReference type="AlphaFoldDB" id="A0A0K9P4U8"/>
<accession>A0A0K9P4U8</accession>
<feature type="compositionally biased region" description="Low complexity" evidence="1">
    <location>
        <begin position="14"/>
        <end position="24"/>
    </location>
</feature>
<protein>
    <submittedName>
        <fullName evidence="3">BSD domain-containing protein</fullName>
    </submittedName>
</protein>
<reference evidence="4" key="1">
    <citation type="journal article" date="2016" name="Nature">
        <title>The genome of the seagrass Zostera marina reveals angiosperm adaptation to the sea.</title>
        <authorList>
            <person name="Olsen J.L."/>
            <person name="Rouze P."/>
            <person name="Verhelst B."/>
            <person name="Lin Y.-C."/>
            <person name="Bayer T."/>
            <person name="Collen J."/>
            <person name="Dattolo E."/>
            <person name="De Paoli E."/>
            <person name="Dittami S."/>
            <person name="Maumus F."/>
            <person name="Michel G."/>
            <person name="Kersting A."/>
            <person name="Lauritano C."/>
            <person name="Lohaus R."/>
            <person name="Toepel M."/>
            <person name="Tonon T."/>
            <person name="Vanneste K."/>
            <person name="Amirebrahimi M."/>
            <person name="Brakel J."/>
            <person name="Bostroem C."/>
            <person name="Chovatia M."/>
            <person name="Grimwood J."/>
            <person name="Jenkins J.W."/>
            <person name="Jueterbock A."/>
            <person name="Mraz A."/>
            <person name="Stam W.T."/>
            <person name="Tice H."/>
            <person name="Bornberg-Bauer E."/>
            <person name="Green P.J."/>
            <person name="Pearson G.A."/>
            <person name="Procaccini G."/>
            <person name="Duarte C.M."/>
            <person name="Schmutz J."/>
            <person name="Reusch T.B.H."/>
            <person name="Van de Peer Y."/>
        </authorList>
    </citation>
    <scope>NUCLEOTIDE SEQUENCE [LARGE SCALE GENOMIC DNA]</scope>
    <source>
        <strain evidence="4">cv. Finnish</strain>
    </source>
</reference>
<dbReference type="STRING" id="29655.A0A0K9P4U8"/>
<feature type="domain" description="BSD" evidence="2">
    <location>
        <begin position="187"/>
        <end position="239"/>
    </location>
</feature>
<sequence>MNFFKSVFAVDQDPSSSSASSSPSETFSDQRRNDEDVPTPDTGVWGFGGMIQTLTSRSESVIQTYRRDLEEFGSGLKKETASIRDVAARVVSDLPGSLEVGASVAQESLESVGQVIDEFGGTVWRGTAEIVLQGKDALLSVEGEDDASAVVLSGRGYSRFEMQVMAIQADQKTFLDDPDDAEDFKVWKESFSFAEKDDEIDTLCSENNIVANMFEKLVPGAVSYDVFWTRYIYKIYKLKQAEDARAELVKRVISGEEEEDLSWEVDDEDEKEKEEQKQNEPQQQQQRDEQEEEVVVVMVEQQNEGNKQEDIEVEKNMLSTTKSVGLKNDDNKSSDSDEIGWDEIEDLGENDDKKPSLTTAISVNTSKAEEIRKKLSVTEDDDEDLTWDVEDN</sequence>
<feature type="compositionally biased region" description="Acidic residues" evidence="1">
    <location>
        <begin position="259"/>
        <end position="272"/>
    </location>
</feature>
<feature type="compositionally biased region" description="Basic and acidic residues" evidence="1">
    <location>
        <begin position="306"/>
        <end position="315"/>
    </location>
</feature>
<dbReference type="OrthoDB" id="73788at2759"/>
<dbReference type="Pfam" id="PF03909">
    <property type="entry name" value="BSD"/>
    <property type="match status" value="1"/>
</dbReference>
<feature type="region of interest" description="Disordered" evidence="1">
    <location>
        <begin position="1"/>
        <end position="45"/>
    </location>
</feature>
<dbReference type="InterPro" id="IPR005607">
    <property type="entry name" value="BSD_dom"/>
</dbReference>
<feature type="compositionally biased region" description="Acidic residues" evidence="1">
    <location>
        <begin position="336"/>
        <end position="349"/>
    </location>
</feature>
<dbReference type="PANTHER" id="PTHR16019:SF5">
    <property type="entry name" value="BSD DOMAIN-CONTAINING PROTEIN 1"/>
    <property type="match status" value="1"/>
</dbReference>
<dbReference type="OMA" id="TCFLCWF"/>
<dbReference type="EMBL" id="LFYR01001258">
    <property type="protein sequence ID" value="KMZ63195.1"/>
    <property type="molecule type" value="Genomic_DNA"/>
</dbReference>
<name>A0A0K9P4U8_ZOSMR</name>
<dbReference type="InterPro" id="IPR051494">
    <property type="entry name" value="BSD_domain-containing"/>
</dbReference>
<evidence type="ECO:0000313" key="4">
    <source>
        <dbReference type="Proteomes" id="UP000036987"/>
    </source>
</evidence>
<feature type="region of interest" description="Disordered" evidence="1">
    <location>
        <begin position="259"/>
        <end position="361"/>
    </location>
</feature>
<organism evidence="3 4">
    <name type="scientific">Zostera marina</name>
    <name type="common">Eelgrass</name>
    <dbReference type="NCBI Taxonomy" id="29655"/>
    <lineage>
        <taxon>Eukaryota</taxon>
        <taxon>Viridiplantae</taxon>
        <taxon>Streptophyta</taxon>
        <taxon>Embryophyta</taxon>
        <taxon>Tracheophyta</taxon>
        <taxon>Spermatophyta</taxon>
        <taxon>Magnoliopsida</taxon>
        <taxon>Liliopsida</taxon>
        <taxon>Zosteraceae</taxon>
        <taxon>Zostera</taxon>
    </lineage>
</organism>
<dbReference type="Gene3D" id="1.10.3970.10">
    <property type="entry name" value="BSD domain"/>
    <property type="match status" value="1"/>
</dbReference>
<dbReference type="SMART" id="SM00751">
    <property type="entry name" value="BSD"/>
    <property type="match status" value="1"/>
</dbReference>
<dbReference type="GO" id="GO:0005737">
    <property type="term" value="C:cytoplasm"/>
    <property type="evidence" value="ECO:0000318"/>
    <property type="project" value="GO_Central"/>
</dbReference>
<feature type="compositionally biased region" description="Low complexity" evidence="1">
    <location>
        <begin position="295"/>
        <end position="304"/>
    </location>
</feature>
<dbReference type="SUPFAM" id="SSF140383">
    <property type="entry name" value="BSD domain-like"/>
    <property type="match status" value="1"/>
</dbReference>
<dbReference type="Proteomes" id="UP000036987">
    <property type="component" value="Unassembled WGS sequence"/>
</dbReference>
<comment type="caution">
    <text evidence="3">The sequence shown here is derived from an EMBL/GenBank/DDBJ whole genome shotgun (WGS) entry which is preliminary data.</text>
</comment>
<gene>
    <name evidence="3" type="ORF">ZOSMA_41G00380</name>
</gene>